<keyword evidence="2" id="KW-1185">Reference proteome</keyword>
<accession>A0A4R7HYZ8</accession>
<protein>
    <recommendedName>
        <fullName evidence="3">FCS-type domain-containing protein</fullName>
    </recommendedName>
</protein>
<evidence type="ECO:0000313" key="1">
    <source>
        <dbReference type="EMBL" id="TDT16457.1"/>
    </source>
</evidence>
<reference evidence="1 2" key="1">
    <citation type="submission" date="2019-03" db="EMBL/GenBank/DDBJ databases">
        <title>Sequencing the genomes of 1000 actinobacteria strains.</title>
        <authorList>
            <person name="Klenk H.-P."/>
        </authorList>
    </citation>
    <scope>NUCLEOTIDE SEQUENCE [LARGE SCALE GENOMIC DNA]</scope>
    <source>
        <strain evidence="1 2">DSM 18936</strain>
    </source>
</reference>
<evidence type="ECO:0000313" key="2">
    <source>
        <dbReference type="Proteomes" id="UP000294558"/>
    </source>
</evidence>
<dbReference type="RefSeq" id="WP_133868835.1">
    <property type="nucleotide sequence ID" value="NZ_SOAU01000001.1"/>
</dbReference>
<gene>
    <name evidence="1" type="ORF">BDK89_2047</name>
</gene>
<organism evidence="1 2">
    <name type="scientific">Ilumatobacter fluminis</name>
    <dbReference type="NCBI Taxonomy" id="467091"/>
    <lineage>
        <taxon>Bacteria</taxon>
        <taxon>Bacillati</taxon>
        <taxon>Actinomycetota</taxon>
        <taxon>Acidimicrobiia</taxon>
        <taxon>Acidimicrobiales</taxon>
        <taxon>Ilumatobacteraceae</taxon>
        <taxon>Ilumatobacter</taxon>
    </lineage>
</organism>
<dbReference type="EMBL" id="SOAU01000001">
    <property type="protein sequence ID" value="TDT16457.1"/>
    <property type="molecule type" value="Genomic_DNA"/>
</dbReference>
<sequence>MTKTEVATAGGEERRCRWCRRALPVRTGRGRPKEFCSQRCRQWDWVSRQRAADLEISDGELIIARRELDELHDQLYMLACAVDDTERDLADTGTRATAKELREMLDWLLDAAKPLREAQISAPSGPS</sequence>
<comment type="caution">
    <text evidence="1">The sequence shown here is derived from an EMBL/GenBank/DDBJ whole genome shotgun (WGS) entry which is preliminary data.</text>
</comment>
<proteinExistence type="predicted"/>
<dbReference type="OrthoDB" id="4219687at2"/>
<dbReference type="AlphaFoldDB" id="A0A4R7HYZ8"/>
<dbReference type="Proteomes" id="UP000294558">
    <property type="component" value="Unassembled WGS sequence"/>
</dbReference>
<name>A0A4R7HYZ8_9ACTN</name>
<evidence type="ECO:0008006" key="3">
    <source>
        <dbReference type="Google" id="ProtNLM"/>
    </source>
</evidence>